<dbReference type="PANTHER" id="PTHR42873">
    <property type="entry name" value="RIBOSOMAL RNA LARGE SUBUNIT METHYLTRANSFERASE"/>
    <property type="match status" value="1"/>
</dbReference>
<dbReference type="GO" id="GO:0005737">
    <property type="term" value="C:cytoplasm"/>
    <property type="evidence" value="ECO:0007669"/>
    <property type="project" value="UniProtKB-SubCell"/>
</dbReference>
<organism evidence="9">
    <name type="scientific">mine drainage metagenome</name>
    <dbReference type="NCBI Taxonomy" id="410659"/>
    <lineage>
        <taxon>unclassified sequences</taxon>
        <taxon>metagenomes</taxon>
        <taxon>ecological metagenomes</taxon>
    </lineage>
</organism>
<keyword evidence="5" id="KW-0949">S-adenosyl-L-methionine</keyword>
<keyword evidence="4 9" id="KW-0808">Transferase</keyword>
<dbReference type="Gene3D" id="2.30.130.10">
    <property type="entry name" value="PUA domain"/>
    <property type="match status" value="1"/>
</dbReference>
<dbReference type="InterPro" id="IPR029063">
    <property type="entry name" value="SAM-dependent_MTases_sf"/>
</dbReference>
<accession>E6QKZ4</accession>
<protein>
    <submittedName>
        <fullName evidence="9">SAM-dependent methyltransferase</fullName>
    </submittedName>
</protein>
<dbReference type="Pfam" id="PF17785">
    <property type="entry name" value="PUA_3"/>
    <property type="match status" value="1"/>
</dbReference>
<evidence type="ECO:0000313" key="9">
    <source>
        <dbReference type="EMBL" id="CBI07914.1"/>
    </source>
</evidence>
<reference evidence="9" key="1">
    <citation type="submission" date="2009-10" db="EMBL/GenBank/DDBJ databases">
        <title>Diversity of trophic interactions inside an arsenic-rich microbial ecosystem.</title>
        <authorList>
            <person name="Bertin P.N."/>
            <person name="Heinrich-Salmeron A."/>
            <person name="Pelletier E."/>
            <person name="Goulhen-Chollet F."/>
            <person name="Arsene-Ploetze F."/>
            <person name="Gallien S."/>
            <person name="Calteau A."/>
            <person name="Vallenet D."/>
            <person name="Casiot C."/>
            <person name="Chane-Woon-Ming B."/>
            <person name="Giloteaux L."/>
            <person name="Barakat M."/>
            <person name="Bonnefoy V."/>
            <person name="Bruneel O."/>
            <person name="Chandler M."/>
            <person name="Cleiss J."/>
            <person name="Duran R."/>
            <person name="Elbaz-Poulichet F."/>
            <person name="Fonknechten N."/>
            <person name="Lauga B."/>
            <person name="Mornico D."/>
            <person name="Ortet P."/>
            <person name="Schaeffer C."/>
            <person name="Siguier P."/>
            <person name="Alexander Thil Smith A."/>
            <person name="Van Dorsselaer A."/>
            <person name="Weissenbach J."/>
            <person name="Medigue C."/>
            <person name="Le Paslier D."/>
        </authorList>
    </citation>
    <scope>NUCLEOTIDE SEQUENCE</scope>
</reference>
<dbReference type="GO" id="GO:0003723">
    <property type="term" value="F:RNA binding"/>
    <property type="evidence" value="ECO:0007669"/>
    <property type="project" value="InterPro"/>
</dbReference>
<dbReference type="PANTHER" id="PTHR42873:SF1">
    <property type="entry name" value="S-ADENOSYLMETHIONINE-DEPENDENT METHYLTRANSFERASE DOMAIN-CONTAINING PROTEIN"/>
    <property type="match status" value="1"/>
</dbReference>
<evidence type="ECO:0000256" key="3">
    <source>
        <dbReference type="ARBA" id="ARBA00022603"/>
    </source>
</evidence>
<dbReference type="CDD" id="cd11572">
    <property type="entry name" value="RlmI_M_like"/>
    <property type="match status" value="1"/>
</dbReference>
<evidence type="ECO:0000256" key="6">
    <source>
        <dbReference type="ARBA" id="ARBA00038091"/>
    </source>
</evidence>
<dbReference type="Pfam" id="PF10672">
    <property type="entry name" value="Methyltrans_SAM"/>
    <property type="match status" value="1"/>
</dbReference>
<dbReference type="InterPro" id="IPR036974">
    <property type="entry name" value="PUA_sf"/>
</dbReference>
<comment type="caution">
    <text evidence="9">The sequence shown here is derived from an EMBL/GenBank/DDBJ whole genome shotgun (WGS) entry which is preliminary data.</text>
</comment>
<proteinExistence type="inferred from homology"/>
<dbReference type="Gene3D" id="3.40.50.150">
    <property type="entry name" value="Vaccinia Virus protein VP39"/>
    <property type="match status" value="1"/>
</dbReference>
<dbReference type="CDD" id="cd02440">
    <property type="entry name" value="AdoMet_MTases"/>
    <property type="match status" value="1"/>
</dbReference>
<comment type="similarity">
    <text evidence="6">Belongs to the methyltransferase superfamily. RlmI family.</text>
</comment>
<dbReference type="SUPFAM" id="SSF88697">
    <property type="entry name" value="PUA domain-like"/>
    <property type="match status" value="1"/>
</dbReference>
<dbReference type="GO" id="GO:0008168">
    <property type="term" value="F:methyltransferase activity"/>
    <property type="evidence" value="ECO:0007669"/>
    <property type="project" value="UniProtKB-KW"/>
</dbReference>
<dbReference type="InterPro" id="IPR019614">
    <property type="entry name" value="SAM-dep_methyl-trfase"/>
</dbReference>
<dbReference type="AlphaFoldDB" id="E6QKZ4"/>
<evidence type="ECO:0000256" key="5">
    <source>
        <dbReference type="ARBA" id="ARBA00022691"/>
    </source>
</evidence>
<dbReference type="SUPFAM" id="SSF53335">
    <property type="entry name" value="S-adenosyl-L-methionine-dependent methyltransferases"/>
    <property type="match status" value="1"/>
</dbReference>
<feature type="domain" description="RlmI-like PUA" evidence="8">
    <location>
        <begin position="24"/>
        <end position="88"/>
    </location>
</feature>
<keyword evidence="3 9" id="KW-0489">Methyltransferase</keyword>
<dbReference type="InterPro" id="IPR015947">
    <property type="entry name" value="PUA-like_sf"/>
</dbReference>
<keyword evidence="2" id="KW-0963">Cytoplasm</keyword>
<feature type="domain" description="S-adenosylmethionine-dependent methyltransferase" evidence="7">
    <location>
        <begin position="217"/>
        <end position="387"/>
    </location>
</feature>
<dbReference type="Gene3D" id="3.30.750.80">
    <property type="entry name" value="RNA methyltransferase domain (HRMD) like"/>
    <property type="match status" value="1"/>
</dbReference>
<dbReference type="EMBL" id="CABQ01000159">
    <property type="protein sequence ID" value="CBI07914.1"/>
    <property type="molecule type" value="Genomic_DNA"/>
</dbReference>
<evidence type="ECO:0000256" key="4">
    <source>
        <dbReference type="ARBA" id="ARBA00022679"/>
    </source>
</evidence>
<comment type="subcellular location">
    <subcellularLocation>
        <location evidence="1">Cytoplasm</location>
    </subcellularLocation>
</comment>
<evidence type="ECO:0000259" key="8">
    <source>
        <dbReference type="Pfam" id="PF17785"/>
    </source>
</evidence>
<evidence type="ECO:0000259" key="7">
    <source>
        <dbReference type="Pfam" id="PF10672"/>
    </source>
</evidence>
<sequence>MRPAKPSPANAQPLLSIPHAIASRSATDRLRRGHLWVYATEVEHLNAGAEAGANVAPALLPVIDTRGILLGTALYSPASQIPLRMVSREHIDEAVWLALLADRLDSAIALRKPLLDDSTNACRLVFSEADYLPGIILDKYADLVVVQLLARGLDSAAVRAAIVTAIRHHFDADCPTLTLWERPDPRIRALEGMSAPADMPLYAAQPSSPAFQTIFLLNGFRFHFDVQSGQKTGAFLDQRENYAAVARWAKAKHATAKVLDVCTYQGGFALHLAQVCQRVTGIDASRASLEVAETNLAENRDQLHAEVDWIEADAFALLREMSEPKHGSEASREWDLIVLDPPAFAKSKRAVEGALRGYKELNLRALRMLRPGGLLVTCSCSHHVTWANLEAAVADAAIDAHRTVRILDRRGAAIDHPVVLNLPETEYLKCLICEVV</sequence>
<dbReference type="GO" id="GO:0032259">
    <property type="term" value="P:methylation"/>
    <property type="evidence" value="ECO:0007669"/>
    <property type="project" value="UniProtKB-KW"/>
</dbReference>
<dbReference type="CDD" id="cd21153">
    <property type="entry name" value="PUA_RlmI"/>
    <property type="match status" value="1"/>
</dbReference>
<gene>
    <name evidence="9" type="ORF">CARN6_1323</name>
</gene>
<name>E6QKZ4_9ZZZZ</name>
<dbReference type="InterPro" id="IPR041532">
    <property type="entry name" value="RlmI-like_PUA"/>
</dbReference>
<evidence type="ECO:0000256" key="1">
    <source>
        <dbReference type="ARBA" id="ARBA00004496"/>
    </source>
</evidence>
<evidence type="ECO:0000256" key="2">
    <source>
        <dbReference type="ARBA" id="ARBA00022490"/>
    </source>
</evidence>